<evidence type="ECO:0000256" key="6">
    <source>
        <dbReference type="ARBA" id="ARBA00023049"/>
    </source>
</evidence>
<sequence>MRLKISQIKLISFFCALLLSGVGHAIATEQSVWPNTVSELNQQCDTADAAFDPPIKFDEADERVLFELDSRLQQVHEQLKRVMVIADASSNSALRDAAVQCIDRLSYRENHWFQKDSVVTALTDLEDEPLSKQGQRVMSLWRYQGALNATQRAAHASDLLAVTESAYIDNIKKIKKRLRMPERCLQGVQPERVLKWQFEGQFELPLSGKDVSIFLASDAAVECRKMAWTAYHSRGLPENIIPFDAMMSQRRLLASMLGFDNWASWRLRTSMLNSTELVNDFLTTMHSKHAPKQPLDPDWLWTLERRSNSSAQYIEMTPTEVITQSFEQLEKYGLTASRVSRGTLWHPSVQVYQISANDQPLGLLMLDVYSRKGKFSKPRMRGLKRAVYEQQHAETAVIVSLPRREWDAGHALVYYQQLGLALQHIIARADYHTLSGGPIEPDVRRLGAHLGTLIAFENSGPKHAEQQQIWRKQLIEESHLTDTNRFAKQLFNASKSLSYHTIEANSPADYTDINAPLFRAWMSVPMPTGLAPQYSSAFLAHEEVLYFARIWSEQLALFVWRCDKKVSSTQLLQQLFRPAGQNDMIENIADTCRNIKSKADLVQTVATQARQ</sequence>
<keyword evidence="2 7" id="KW-0645">Protease</keyword>
<dbReference type="EMBL" id="JAMQGP010000003">
    <property type="protein sequence ID" value="MCM2679755.1"/>
    <property type="molecule type" value="Genomic_DNA"/>
</dbReference>
<evidence type="ECO:0000256" key="1">
    <source>
        <dbReference type="ARBA" id="ARBA00006040"/>
    </source>
</evidence>
<dbReference type="PANTHER" id="PTHR11804:SF84">
    <property type="entry name" value="SACCHAROLYSIN"/>
    <property type="match status" value="1"/>
</dbReference>
<dbReference type="PANTHER" id="PTHR11804">
    <property type="entry name" value="PROTEASE M3 THIMET OLIGOPEPTIDASE-RELATED"/>
    <property type="match status" value="1"/>
</dbReference>
<proteinExistence type="inferred from homology"/>
<accession>A0AA41W667</accession>
<dbReference type="RefSeq" id="WP_251261193.1">
    <property type="nucleotide sequence ID" value="NZ_JAMQGP010000003.1"/>
</dbReference>
<evidence type="ECO:0000256" key="7">
    <source>
        <dbReference type="RuleBase" id="RU003435"/>
    </source>
</evidence>
<keyword evidence="5 7" id="KW-0862">Zinc</keyword>
<dbReference type="Pfam" id="PF01432">
    <property type="entry name" value="Peptidase_M3"/>
    <property type="match status" value="2"/>
</dbReference>
<keyword evidence="3 7" id="KW-0479">Metal-binding</keyword>
<feature type="domain" description="Peptidase M3A/M3B catalytic" evidence="9">
    <location>
        <begin position="215"/>
        <end position="292"/>
    </location>
</feature>
<feature type="signal peptide" evidence="8">
    <location>
        <begin position="1"/>
        <end position="25"/>
    </location>
</feature>
<organism evidence="10 11">
    <name type="scientific">Echinimonas agarilytica</name>
    <dbReference type="NCBI Taxonomy" id="1215918"/>
    <lineage>
        <taxon>Bacteria</taxon>
        <taxon>Pseudomonadati</taxon>
        <taxon>Pseudomonadota</taxon>
        <taxon>Gammaproteobacteria</taxon>
        <taxon>Alteromonadales</taxon>
        <taxon>Echinimonadaceae</taxon>
        <taxon>Echinimonas</taxon>
    </lineage>
</organism>
<dbReference type="GO" id="GO:0006508">
    <property type="term" value="P:proteolysis"/>
    <property type="evidence" value="ECO:0007669"/>
    <property type="project" value="UniProtKB-KW"/>
</dbReference>
<comment type="cofactor">
    <cofactor evidence="7">
        <name>Zn(2+)</name>
        <dbReference type="ChEBI" id="CHEBI:29105"/>
    </cofactor>
    <text evidence="7">Binds 1 zinc ion.</text>
</comment>
<dbReference type="InterPro" id="IPR001567">
    <property type="entry name" value="Pept_M3A_M3B_dom"/>
</dbReference>
<feature type="domain" description="Peptidase M3A/M3B catalytic" evidence="9">
    <location>
        <begin position="328"/>
        <end position="564"/>
    </location>
</feature>
<keyword evidence="8" id="KW-0732">Signal</keyword>
<evidence type="ECO:0000256" key="8">
    <source>
        <dbReference type="SAM" id="SignalP"/>
    </source>
</evidence>
<dbReference type="Proteomes" id="UP001165393">
    <property type="component" value="Unassembled WGS sequence"/>
</dbReference>
<dbReference type="GO" id="GO:0004222">
    <property type="term" value="F:metalloendopeptidase activity"/>
    <property type="evidence" value="ECO:0007669"/>
    <property type="project" value="InterPro"/>
</dbReference>
<dbReference type="Gene3D" id="1.10.1370.10">
    <property type="entry name" value="Neurolysin, domain 3"/>
    <property type="match status" value="1"/>
</dbReference>
<evidence type="ECO:0000259" key="9">
    <source>
        <dbReference type="Pfam" id="PF01432"/>
    </source>
</evidence>
<comment type="caution">
    <text evidence="10">The sequence shown here is derived from an EMBL/GenBank/DDBJ whole genome shotgun (WGS) entry which is preliminary data.</text>
</comment>
<gene>
    <name evidence="10" type="ORF">NAF29_08770</name>
</gene>
<dbReference type="InterPro" id="IPR024079">
    <property type="entry name" value="MetalloPept_cat_dom_sf"/>
</dbReference>
<dbReference type="Gene3D" id="3.40.390.10">
    <property type="entry name" value="Collagenase (Catalytic Domain)"/>
    <property type="match status" value="1"/>
</dbReference>
<dbReference type="InterPro" id="IPR045090">
    <property type="entry name" value="Pept_M3A_M3B"/>
</dbReference>
<feature type="chain" id="PRO_5041307645" evidence="8">
    <location>
        <begin position="26"/>
        <end position="611"/>
    </location>
</feature>
<keyword evidence="4 7" id="KW-0378">Hydrolase</keyword>
<dbReference type="InterPro" id="IPR024077">
    <property type="entry name" value="Neurolysin/TOP_dom2"/>
</dbReference>
<keyword evidence="11" id="KW-1185">Reference proteome</keyword>
<reference evidence="10 11" key="1">
    <citation type="journal article" date="2013" name="Antonie Van Leeuwenhoek">
        <title>Echinimonas agarilytica gen. nov., sp. nov., a new gammaproteobacterium isolated from the sea urchin Strongylocentrotus intermedius.</title>
        <authorList>
            <person name="Nedashkovskaya O.I."/>
            <person name="Stenkova A.M."/>
            <person name="Zhukova N.V."/>
            <person name="Van Trappen S."/>
            <person name="Lee J.S."/>
            <person name="Kim S.B."/>
        </authorList>
    </citation>
    <scope>NUCLEOTIDE SEQUENCE [LARGE SCALE GENOMIC DNA]</scope>
    <source>
        <strain evidence="10 11">KMM 6351</strain>
    </source>
</reference>
<dbReference type="AlphaFoldDB" id="A0AA41W667"/>
<evidence type="ECO:0000313" key="11">
    <source>
        <dbReference type="Proteomes" id="UP001165393"/>
    </source>
</evidence>
<protein>
    <submittedName>
        <fullName evidence="10">M3 family metallopeptidase</fullName>
    </submittedName>
</protein>
<evidence type="ECO:0000313" key="10">
    <source>
        <dbReference type="EMBL" id="MCM2679755.1"/>
    </source>
</evidence>
<keyword evidence="6 7" id="KW-0482">Metalloprotease</keyword>
<dbReference type="GO" id="GO:0006518">
    <property type="term" value="P:peptide metabolic process"/>
    <property type="evidence" value="ECO:0007669"/>
    <property type="project" value="TreeGrafter"/>
</dbReference>
<evidence type="ECO:0000256" key="4">
    <source>
        <dbReference type="ARBA" id="ARBA00022801"/>
    </source>
</evidence>
<dbReference type="SUPFAM" id="SSF55486">
    <property type="entry name" value="Metalloproteases ('zincins'), catalytic domain"/>
    <property type="match status" value="1"/>
</dbReference>
<evidence type="ECO:0000256" key="2">
    <source>
        <dbReference type="ARBA" id="ARBA00022670"/>
    </source>
</evidence>
<name>A0AA41W667_9GAMM</name>
<dbReference type="GO" id="GO:0046872">
    <property type="term" value="F:metal ion binding"/>
    <property type="evidence" value="ECO:0007669"/>
    <property type="project" value="UniProtKB-UniRule"/>
</dbReference>
<evidence type="ECO:0000256" key="3">
    <source>
        <dbReference type="ARBA" id="ARBA00022723"/>
    </source>
</evidence>
<comment type="similarity">
    <text evidence="1 7">Belongs to the peptidase M3 family.</text>
</comment>
<evidence type="ECO:0000256" key="5">
    <source>
        <dbReference type="ARBA" id="ARBA00022833"/>
    </source>
</evidence>